<dbReference type="NCBIfam" id="NF006696">
    <property type="entry name" value="PRK09243.1-3"/>
    <property type="match status" value="1"/>
</dbReference>
<dbReference type="PANTHER" id="PTHR11098:SF1">
    <property type="entry name" value="NICOTINATE PHOSPHORIBOSYLTRANSFERASE"/>
    <property type="match status" value="1"/>
</dbReference>
<dbReference type="SUPFAM" id="SSF51690">
    <property type="entry name" value="Nicotinate/Quinolinate PRTase C-terminal domain-like"/>
    <property type="match status" value="1"/>
</dbReference>
<dbReference type="GO" id="GO:0034355">
    <property type="term" value="P:NAD+ biosynthetic process via the salvage pathway"/>
    <property type="evidence" value="ECO:0007669"/>
    <property type="project" value="TreeGrafter"/>
</dbReference>
<proteinExistence type="inferred from homology"/>
<dbReference type="InterPro" id="IPR006405">
    <property type="entry name" value="Nic_PRibTrfase_pncB"/>
</dbReference>
<dbReference type="GO" id="GO:0047280">
    <property type="term" value="F:nicotinamide phosphoribosyltransferase activity"/>
    <property type="evidence" value="ECO:0007669"/>
    <property type="project" value="UniProtKB-ARBA"/>
</dbReference>
<comment type="similarity">
    <text evidence="2 9">Belongs to the NAPRTase family.</text>
</comment>
<evidence type="ECO:0000259" key="11">
    <source>
        <dbReference type="Pfam" id="PF17767"/>
    </source>
</evidence>
<evidence type="ECO:0000313" key="13">
    <source>
        <dbReference type="Proteomes" id="UP000002574"/>
    </source>
</evidence>
<dbReference type="GO" id="GO:0005829">
    <property type="term" value="C:cytosol"/>
    <property type="evidence" value="ECO:0007669"/>
    <property type="project" value="TreeGrafter"/>
</dbReference>
<dbReference type="CDD" id="cd01570">
    <property type="entry name" value="NAPRTase_A"/>
    <property type="match status" value="1"/>
</dbReference>
<evidence type="ECO:0000256" key="5">
    <source>
        <dbReference type="ARBA" id="ARBA00022598"/>
    </source>
</evidence>
<evidence type="ECO:0000256" key="7">
    <source>
        <dbReference type="ARBA" id="ARBA00022679"/>
    </source>
</evidence>
<accession>D3DIU1</accession>
<evidence type="ECO:0000256" key="3">
    <source>
        <dbReference type="ARBA" id="ARBA00013236"/>
    </source>
</evidence>
<dbReference type="Proteomes" id="UP000002574">
    <property type="component" value="Chromosome"/>
</dbReference>
<dbReference type="UniPathway" id="UPA00253">
    <property type="reaction ID" value="UER00457"/>
</dbReference>
<dbReference type="EMBL" id="AP011112">
    <property type="protein sequence ID" value="BAI69743.1"/>
    <property type="molecule type" value="Genomic_DNA"/>
</dbReference>
<dbReference type="FunFam" id="3.20.20.70:FF:000076">
    <property type="entry name" value="Nicotinate phosphoribosyltransferase"/>
    <property type="match status" value="1"/>
</dbReference>
<evidence type="ECO:0000256" key="1">
    <source>
        <dbReference type="ARBA" id="ARBA00004952"/>
    </source>
</evidence>
<evidence type="ECO:0000256" key="6">
    <source>
        <dbReference type="ARBA" id="ARBA00022642"/>
    </source>
</evidence>
<dbReference type="AlphaFoldDB" id="D3DIU1"/>
<dbReference type="InterPro" id="IPR040727">
    <property type="entry name" value="NAPRTase_N"/>
</dbReference>
<feature type="domain" description="Nicotinate phosphoribosyltransferase N-terminal" evidence="11">
    <location>
        <begin position="6"/>
        <end position="128"/>
    </location>
</feature>
<dbReference type="PANTHER" id="PTHR11098">
    <property type="entry name" value="NICOTINATE PHOSPHORIBOSYLTRANSFERASE"/>
    <property type="match status" value="1"/>
</dbReference>
<keyword evidence="4" id="KW-0597">Phosphoprotein</keyword>
<dbReference type="PIRSF" id="PIRSF000484">
    <property type="entry name" value="NAPRT"/>
    <property type="match status" value="1"/>
</dbReference>
<dbReference type="Gene3D" id="3.20.20.70">
    <property type="entry name" value="Aldolase class I"/>
    <property type="match status" value="1"/>
</dbReference>
<dbReference type="InterPro" id="IPR041525">
    <property type="entry name" value="N/Namide_PRibTrfase"/>
</dbReference>
<keyword evidence="13" id="KW-1185">Reference proteome</keyword>
<evidence type="ECO:0000256" key="2">
    <source>
        <dbReference type="ARBA" id="ARBA00010897"/>
    </source>
</evidence>
<dbReference type="InterPro" id="IPR013785">
    <property type="entry name" value="Aldolase_TIM"/>
</dbReference>
<dbReference type="STRING" id="608538.HTH_1290"/>
<name>D3DIU1_HYDTT</name>
<evidence type="ECO:0000256" key="8">
    <source>
        <dbReference type="ARBA" id="ARBA00048668"/>
    </source>
</evidence>
<keyword evidence="5 9" id="KW-0436">Ligase</keyword>
<dbReference type="Gene3D" id="3.20.140.10">
    <property type="entry name" value="nicotinate phosphoribosyltransferase"/>
    <property type="match status" value="1"/>
</dbReference>
<dbReference type="Pfam" id="PF17767">
    <property type="entry name" value="NAPRTase_N"/>
    <property type="match status" value="1"/>
</dbReference>
<evidence type="ECO:0000256" key="4">
    <source>
        <dbReference type="ARBA" id="ARBA00022553"/>
    </source>
</evidence>
<dbReference type="InterPro" id="IPR007229">
    <property type="entry name" value="Nic_PRibTrfase-Fam"/>
</dbReference>
<dbReference type="OrthoDB" id="9770610at2"/>
<dbReference type="Pfam" id="PF04095">
    <property type="entry name" value="NAPRTase"/>
    <property type="match status" value="1"/>
</dbReference>
<comment type="PTM">
    <text evidence="9">Transiently phosphorylated on a His residue during the reaction cycle. Phosphorylation strongly increases the affinity for substrates and increases the rate of nicotinate D-ribonucleotide production. Dephosphorylation regenerates the low-affinity form of the enzyme, leading to product release.</text>
</comment>
<dbReference type="KEGG" id="hte:Hydth_1282"/>
<keyword evidence="6 9" id="KW-0662">Pyridine nucleotide biosynthesis</keyword>
<protein>
    <recommendedName>
        <fullName evidence="3 9">Nicotinate phosphoribosyltransferase</fullName>
        <ecNumber evidence="3 9">6.3.4.21</ecNumber>
    </recommendedName>
</protein>
<dbReference type="GO" id="GO:0004516">
    <property type="term" value="F:nicotinate phosphoribosyltransferase activity"/>
    <property type="evidence" value="ECO:0007669"/>
    <property type="project" value="UniProtKB-UniRule"/>
</dbReference>
<keyword evidence="7 9" id="KW-0808">Transferase</keyword>
<comment type="function">
    <text evidence="9">Catalyzes the first step in the biosynthesis of NAD from nicotinic acid, the ATP-dependent synthesis of beta-nicotinate D-ribonucleotide from nicotinate and 5-phospho-D-ribose 1-phosphate.</text>
</comment>
<dbReference type="InterPro" id="IPR036068">
    <property type="entry name" value="Nicotinate_pribotase-like_C"/>
</dbReference>
<organism evidence="12 13">
    <name type="scientific">Hydrogenobacter thermophilus (strain DSM 6534 / IAM 12695 / TK-6)</name>
    <dbReference type="NCBI Taxonomy" id="608538"/>
    <lineage>
        <taxon>Bacteria</taxon>
        <taxon>Pseudomonadati</taxon>
        <taxon>Aquificota</taxon>
        <taxon>Aquificia</taxon>
        <taxon>Aquificales</taxon>
        <taxon>Aquificaceae</taxon>
        <taxon>Hydrogenobacter</taxon>
    </lineage>
</organism>
<keyword evidence="12" id="KW-0328">Glycosyltransferase</keyword>
<reference evidence="12 13" key="1">
    <citation type="journal article" date="2010" name="J. Bacteriol.">
        <title>Complete genome sequence of the thermophilic, obligately chemolithoautotrophic hydrogen-oxidizing bacterium Hydrogenobacter thermophilus TK-6.</title>
        <authorList>
            <person name="Arai H."/>
            <person name="Kanbe H."/>
            <person name="Ishii M."/>
            <person name="Igarashi Y."/>
        </authorList>
    </citation>
    <scope>NUCLEOTIDE SEQUENCE [LARGE SCALE GENOMIC DNA]</scope>
    <source>
        <strain evidence="13">DSM 6534 / IAM 12695 / TK-6 [Tokyo]</strain>
    </source>
</reference>
<dbReference type="EC" id="6.3.4.21" evidence="3 9"/>
<comment type="catalytic activity">
    <reaction evidence="8 9">
        <text>5-phospho-alpha-D-ribose 1-diphosphate + nicotinate + ATP + H2O = nicotinate beta-D-ribonucleotide + ADP + phosphate + diphosphate</text>
        <dbReference type="Rhea" id="RHEA:36163"/>
        <dbReference type="ChEBI" id="CHEBI:15377"/>
        <dbReference type="ChEBI" id="CHEBI:30616"/>
        <dbReference type="ChEBI" id="CHEBI:32544"/>
        <dbReference type="ChEBI" id="CHEBI:33019"/>
        <dbReference type="ChEBI" id="CHEBI:43474"/>
        <dbReference type="ChEBI" id="CHEBI:57502"/>
        <dbReference type="ChEBI" id="CHEBI:58017"/>
        <dbReference type="ChEBI" id="CHEBI:456216"/>
        <dbReference type="EC" id="6.3.4.21"/>
    </reaction>
</comment>
<dbReference type="RefSeq" id="WP_012963923.1">
    <property type="nucleotide sequence ID" value="NC_013799.1"/>
</dbReference>
<dbReference type="PATRIC" id="fig|608538.5.peg.1308"/>
<dbReference type="eggNOG" id="COG1488">
    <property type="taxonomic scope" value="Bacteria"/>
</dbReference>
<dbReference type="SUPFAM" id="SSF54675">
    <property type="entry name" value="Nicotinate/Quinolinate PRTase N-terminal domain-like"/>
    <property type="match status" value="1"/>
</dbReference>
<sequence>MLSTALITDLYELTMAQSYLENSKVGNAVFSLFVRKLPKNRNFLVSCGLETLIDYMERFRFGDEELMYLRSLNMFKDSFLDYLREYQFRGSLYAVPEGRIVFQNEPILQVEGPLPDVQILETLVINIIHFQTLSASKAVRSYLVSRGKGLIDFGLRRAHMPEAGLYAARASYIAGFSGTSNLLAGMKFGIPVFGTMAHSFVMVFDEEIEAFRAFARSFPERTVLLIDTYDTIEGAKKAVKLMKEGVKVVGVRLDSGDIEELSKAVREIFDREGYRDVKIVVSGGVDEYDINRWLSAGCPIDAFGVGTKFITSEDAPYLDIAYKLVEYEGKPKYKLSPGKATFPYKRQIIRHYSDGKMSYDQVVKYREGGLVELVVDKGTLKKPLPTLKDIRELLMEELKTLPESLASLEKSDYRVDVESLT</sequence>
<feature type="domain" description="Nicotinate/nicotinamide phosphoribosyltransferase" evidence="10">
    <location>
        <begin position="150"/>
        <end position="336"/>
    </location>
</feature>
<gene>
    <name evidence="12" type="primary">pncB</name>
    <name evidence="12" type="ordered locus">HTH_1290</name>
</gene>
<evidence type="ECO:0000256" key="9">
    <source>
        <dbReference type="RuleBase" id="RU365100"/>
    </source>
</evidence>
<comment type="pathway">
    <text evidence="1 9">Cofactor biosynthesis; NAD(+) biosynthesis; nicotinate D-ribonucleotide from nicotinate: step 1/1.</text>
</comment>
<evidence type="ECO:0000259" key="10">
    <source>
        <dbReference type="Pfam" id="PF04095"/>
    </source>
</evidence>
<dbReference type="NCBIfam" id="NF009131">
    <property type="entry name" value="PRK12484.1"/>
    <property type="match status" value="1"/>
</dbReference>
<dbReference type="KEGG" id="hth:HTH_1290"/>
<dbReference type="NCBIfam" id="TIGR01513">
    <property type="entry name" value="NAPRTase_put"/>
    <property type="match status" value="1"/>
</dbReference>
<evidence type="ECO:0000313" key="12">
    <source>
        <dbReference type="EMBL" id="BAI69743.1"/>
    </source>
</evidence>